<keyword evidence="2" id="KW-0614">Plasmid</keyword>
<evidence type="ECO:0008006" key="4">
    <source>
        <dbReference type="Google" id="ProtNLM"/>
    </source>
</evidence>
<protein>
    <recommendedName>
        <fullName evidence="4">Secreted protein</fullName>
    </recommendedName>
</protein>
<feature type="chain" id="PRO_5002873502" description="Secreted protein" evidence="1">
    <location>
        <begin position="30"/>
        <end position="104"/>
    </location>
</feature>
<geneLocation type="plasmid" evidence="2 3">
    <name>pACHL01</name>
</geneLocation>
<dbReference type="HOGENOM" id="CLU_2244366_0_0_11"/>
<evidence type="ECO:0000256" key="1">
    <source>
        <dbReference type="SAM" id="SignalP"/>
    </source>
</evidence>
<organism evidence="2 3">
    <name type="scientific">Pseudarthrobacter chlorophenolicus (strain ATCC 700700 / DSM 12829 / CIP 107037 / JCM 12360 / KCTC 9906 / NCIMB 13794 / A6)</name>
    <name type="common">Arthrobacter chlorophenolicus</name>
    <dbReference type="NCBI Taxonomy" id="452863"/>
    <lineage>
        <taxon>Bacteria</taxon>
        <taxon>Bacillati</taxon>
        <taxon>Actinomycetota</taxon>
        <taxon>Actinomycetes</taxon>
        <taxon>Micrococcales</taxon>
        <taxon>Micrococcaceae</taxon>
        <taxon>Pseudarthrobacter</taxon>
    </lineage>
</organism>
<dbReference type="AlphaFoldDB" id="B8HJ05"/>
<dbReference type="KEGG" id="ach:Achl_4451"/>
<dbReference type="RefSeq" id="WP_012623419.1">
    <property type="nucleotide sequence ID" value="NC_011879.1"/>
</dbReference>
<keyword evidence="1" id="KW-0732">Signal</keyword>
<proteinExistence type="predicted"/>
<evidence type="ECO:0000313" key="3">
    <source>
        <dbReference type="Proteomes" id="UP000002505"/>
    </source>
</evidence>
<sequence length="104" mass="11057">MKRKLTSLALGTAVVTALMLPLSAGPASAAPNGCYAGGGYTYATAFCSGGTGSYQAYAVCFQSYWPFFQTFVQSDWKRAGSGQTAWVWCPFGYNVKSRGVGLRN</sequence>
<evidence type="ECO:0000313" key="2">
    <source>
        <dbReference type="EMBL" id="ACL42402.1"/>
    </source>
</evidence>
<dbReference type="EMBL" id="CP001342">
    <property type="protein sequence ID" value="ACL42402.1"/>
    <property type="molecule type" value="Genomic_DNA"/>
</dbReference>
<feature type="signal peptide" evidence="1">
    <location>
        <begin position="1"/>
        <end position="29"/>
    </location>
</feature>
<keyword evidence="3" id="KW-1185">Reference proteome</keyword>
<accession>B8HJ05</accession>
<reference evidence="2" key="1">
    <citation type="submission" date="2009-01" db="EMBL/GenBank/DDBJ databases">
        <title>Complete sequence of plasmid1 of Arthrobacter chlorophenolicus A6.</title>
        <authorList>
            <consortium name="US DOE Joint Genome Institute"/>
            <person name="Lucas S."/>
            <person name="Copeland A."/>
            <person name="Lapidus A."/>
            <person name="Glavina del Rio T."/>
            <person name="Tice H."/>
            <person name="Bruce D."/>
            <person name="Goodwin L."/>
            <person name="Pitluck S."/>
            <person name="Goltsman E."/>
            <person name="Clum A."/>
            <person name="Larimer F."/>
            <person name="Land M."/>
            <person name="Hauser L."/>
            <person name="Kyrpides N."/>
            <person name="Mikhailova N."/>
            <person name="Jansson J."/>
            <person name="Richardson P."/>
        </authorList>
    </citation>
    <scope>NUCLEOTIDE SEQUENCE [LARGE SCALE GENOMIC DNA]</scope>
    <source>
        <strain evidence="2">A6</strain>
        <plasmid evidence="2">pACHL01</plasmid>
    </source>
</reference>
<dbReference type="Proteomes" id="UP000002505">
    <property type="component" value="Plasmid pACHL01"/>
</dbReference>
<gene>
    <name evidence="2" type="ordered locus">Achl_4451</name>
</gene>
<name>B8HJ05_PSECP</name>